<feature type="transmembrane region" description="Helical" evidence="6">
    <location>
        <begin position="63"/>
        <end position="84"/>
    </location>
</feature>
<reference evidence="7 8" key="1">
    <citation type="submission" date="2018-07" db="EMBL/GenBank/DDBJ databases">
        <title>Genome sequencing of Moraxellaceae gen. HYN0046.</title>
        <authorList>
            <person name="Kim M."/>
            <person name="Yi H."/>
        </authorList>
    </citation>
    <scope>NUCLEOTIDE SEQUENCE [LARGE SCALE GENOMIC DNA]</scope>
    <source>
        <strain evidence="7 8">HYN0046</strain>
    </source>
</reference>
<dbReference type="InterPro" id="IPR001851">
    <property type="entry name" value="ABC_transp_permease"/>
</dbReference>
<feature type="transmembrane region" description="Helical" evidence="6">
    <location>
        <begin position="196"/>
        <end position="216"/>
    </location>
</feature>
<proteinExistence type="predicted"/>
<evidence type="ECO:0000313" key="7">
    <source>
        <dbReference type="EMBL" id="AXI04483.1"/>
    </source>
</evidence>
<feature type="transmembrane region" description="Helical" evidence="6">
    <location>
        <begin position="91"/>
        <end position="109"/>
    </location>
</feature>
<dbReference type="KEGG" id="mbah:HYN46_02895"/>
<evidence type="ECO:0000256" key="6">
    <source>
        <dbReference type="SAM" id="Phobius"/>
    </source>
</evidence>
<evidence type="ECO:0000256" key="2">
    <source>
        <dbReference type="ARBA" id="ARBA00022475"/>
    </source>
</evidence>
<evidence type="ECO:0000313" key="8">
    <source>
        <dbReference type="Proteomes" id="UP000253940"/>
    </source>
</evidence>
<feature type="transmembrane region" description="Helical" evidence="6">
    <location>
        <begin position="222"/>
        <end position="240"/>
    </location>
</feature>
<dbReference type="CDD" id="cd06580">
    <property type="entry name" value="TM_PBP1_transp_TpRbsC_like"/>
    <property type="match status" value="1"/>
</dbReference>
<name>A0A345PB24_9GAMM</name>
<keyword evidence="3 6" id="KW-0812">Transmembrane</keyword>
<dbReference type="AlphaFoldDB" id="A0A345PB24"/>
<dbReference type="GO" id="GO:0022857">
    <property type="term" value="F:transmembrane transporter activity"/>
    <property type="evidence" value="ECO:0007669"/>
    <property type="project" value="InterPro"/>
</dbReference>
<dbReference type="PANTHER" id="PTHR43370:SF1">
    <property type="entry name" value="GUANOSINE ABC TRANSPORTER PERMEASE PROTEIN NUPQ"/>
    <property type="match status" value="1"/>
</dbReference>
<organism evidence="7 8">
    <name type="scientific">Aquirhabdus parva</name>
    <dbReference type="NCBI Taxonomy" id="2283318"/>
    <lineage>
        <taxon>Bacteria</taxon>
        <taxon>Pseudomonadati</taxon>
        <taxon>Pseudomonadota</taxon>
        <taxon>Gammaproteobacteria</taxon>
        <taxon>Moraxellales</taxon>
        <taxon>Moraxellaceae</taxon>
        <taxon>Aquirhabdus</taxon>
    </lineage>
</organism>
<gene>
    <name evidence="7" type="ORF">HYN46_02895</name>
</gene>
<dbReference type="OrthoDB" id="9792579at2"/>
<dbReference type="PANTHER" id="PTHR43370">
    <property type="entry name" value="SUGAR ABC TRANSPORTER INTEGRAL MEMBRANE PROTEIN-RELATED"/>
    <property type="match status" value="1"/>
</dbReference>
<comment type="subcellular location">
    <subcellularLocation>
        <location evidence="1">Cell inner membrane</location>
        <topology evidence="1">Multi-pass membrane protein</topology>
    </subcellularLocation>
</comment>
<keyword evidence="2" id="KW-1003">Cell membrane</keyword>
<dbReference type="GO" id="GO:0005886">
    <property type="term" value="C:plasma membrane"/>
    <property type="evidence" value="ECO:0007669"/>
    <property type="project" value="UniProtKB-SubCell"/>
</dbReference>
<evidence type="ECO:0000256" key="1">
    <source>
        <dbReference type="ARBA" id="ARBA00004429"/>
    </source>
</evidence>
<accession>A0A345PB24</accession>
<keyword evidence="4 6" id="KW-1133">Transmembrane helix</keyword>
<feature type="transmembrane region" description="Helical" evidence="6">
    <location>
        <begin position="147"/>
        <end position="175"/>
    </location>
</feature>
<dbReference type="EMBL" id="CP031222">
    <property type="protein sequence ID" value="AXI04483.1"/>
    <property type="molecule type" value="Genomic_DNA"/>
</dbReference>
<sequence>MTYELAAIFLGSALRLAAPLLLAATGELVSQKSGVLNTSVEGMMLTGAFLSAYGSWLTGSPTLGLLIAMIGIIPLSLLQAFLSITLRSNQLVTGIGINILALGGTTLAYREIFGARSNMIVPGLDKWTPFGLGHGTLIGDTIFNQVWLVYLGLVILILTGIILRYTTLGIAINAVGTAPRAVDQSGLSVAKIRYGAVLFSGIMSAAAGSLISIGDIHTFTEGMTNGIGFLVIAAIIFGNWKIGRTTLACLLFGAASSLQFQLPLLNIHVPTALLIVLPYLLALLAVAGLIGRQTAPTALTQPYQRS</sequence>
<keyword evidence="8" id="KW-1185">Reference proteome</keyword>
<keyword evidence="5 6" id="KW-0472">Membrane</keyword>
<feature type="transmembrane region" description="Helical" evidence="6">
    <location>
        <begin position="271"/>
        <end position="291"/>
    </location>
</feature>
<dbReference type="Pfam" id="PF02653">
    <property type="entry name" value="BPD_transp_2"/>
    <property type="match status" value="1"/>
</dbReference>
<dbReference type="Proteomes" id="UP000253940">
    <property type="component" value="Chromosome"/>
</dbReference>
<evidence type="ECO:0000256" key="4">
    <source>
        <dbReference type="ARBA" id="ARBA00022989"/>
    </source>
</evidence>
<evidence type="ECO:0000256" key="5">
    <source>
        <dbReference type="ARBA" id="ARBA00023136"/>
    </source>
</evidence>
<feature type="transmembrane region" description="Helical" evidence="6">
    <location>
        <begin position="247"/>
        <end position="265"/>
    </location>
</feature>
<protein>
    <submittedName>
        <fullName evidence="7">ABC transporter permease</fullName>
    </submittedName>
</protein>
<evidence type="ECO:0000256" key="3">
    <source>
        <dbReference type="ARBA" id="ARBA00022692"/>
    </source>
</evidence>